<organism evidence="6 7">
    <name type="scientific">Saliterribacillus persicus</name>
    <dbReference type="NCBI Taxonomy" id="930114"/>
    <lineage>
        <taxon>Bacteria</taxon>
        <taxon>Bacillati</taxon>
        <taxon>Bacillota</taxon>
        <taxon>Bacilli</taxon>
        <taxon>Bacillales</taxon>
        <taxon>Bacillaceae</taxon>
        <taxon>Saliterribacillus</taxon>
    </lineage>
</organism>
<dbReference type="AlphaFoldDB" id="A0A368XZM1"/>
<evidence type="ECO:0000313" key="7">
    <source>
        <dbReference type="Proteomes" id="UP000252585"/>
    </source>
</evidence>
<evidence type="ECO:0000256" key="1">
    <source>
        <dbReference type="ARBA" id="ARBA00023015"/>
    </source>
</evidence>
<dbReference type="InterPro" id="IPR009057">
    <property type="entry name" value="Homeodomain-like_sf"/>
</dbReference>
<dbReference type="Pfam" id="PF12833">
    <property type="entry name" value="HTH_18"/>
    <property type="match status" value="1"/>
</dbReference>
<dbReference type="Gene3D" id="1.10.10.60">
    <property type="entry name" value="Homeodomain-like"/>
    <property type="match status" value="2"/>
</dbReference>
<accession>A0A368XZM1</accession>
<feature type="transmembrane region" description="Helical" evidence="4">
    <location>
        <begin position="25"/>
        <end position="46"/>
    </location>
</feature>
<evidence type="ECO:0000256" key="4">
    <source>
        <dbReference type="SAM" id="Phobius"/>
    </source>
</evidence>
<evidence type="ECO:0000256" key="3">
    <source>
        <dbReference type="ARBA" id="ARBA00023163"/>
    </source>
</evidence>
<dbReference type="OrthoDB" id="1975037at2"/>
<dbReference type="SMART" id="SM00342">
    <property type="entry name" value="HTH_ARAC"/>
    <property type="match status" value="1"/>
</dbReference>
<sequence>MKRKIGEWKEWISNSWTSQYFRRSFLLILLIASIPGVISGVGIYWFGLSSTEAELRDIHRKEIDDRAKNIDDQFNYLEESLSYWAFEPSFNSNIMEMDFVVNFQDTREIKQKLMILQGSHPLIEDVELFVDRNKPVLFNPYLSYLNDTNLQRAYKSLLDRNQNVTWKQPDLFEAYSKYENEITLTHHIPGVSNKPFGSIIVSLDKYKVAQLLQTLTPYSEGSTYLLNDEKEIILAANEKDASFEQAISEKLLTAESEDQVFQLEWENETYSISYGTFGRIDSNWTYISVAPISSITSPIVTISKVILIASFSLILIAFIMTWFASNKLYRPVKKLISTFANETDRSSVFIKKKQVDEFEMIRNHFTALTDEREHLQSRLAKQMPQLRQNFLTQLTKGYLYDHSEEDLRKRMENYGWKVEEHQFQLIDVQLTGIYETNLSLEKDESLLTFAIANIMDDLGEEFFDQYSVLNYYDLSAGMFLLFPKEDESLSYNLYTFSERLTRLINEIFLLKATITISPAVSEVKQVASLFEEVGRGKRYREFDNQNQIIHLSDIEAQDKNSNWVYPFELEKEIIQSLRRGKINESEALIRRFFNDLIDKDNKEMNIHISIIQLFSSIQHEILHSGIDPHTLYKERDMYHELSQIREREWIIRFLIDEVIKPYVELVENSMNIEMKKLVDKVTLYLHENYMEDISLDNCADISNTTSYTLSKAFKKILGINFIDYLTDIRINKAKELLLNSDLKINEIAEKVGYRHSYFNRIFKKEVGVPPSQFRKSKSS</sequence>
<proteinExistence type="predicted"/>
<reference evidence="6 7" key="1">
    <citation type="submission" date="2018-07" db="EMBL/GenBank/DDBJ databases">
        <title>Genomic Encyclopedia of Type Strains, Phase IV (KMG-IV): sequencing the most valuable type-strain genomes for metagenomic binning, comparative biology and taxonomic classification.</title>
        <authorList>
            <person name="Goeker M."/>
        </authorList>
    </citation>
    <scope>NUCLEOTIDE SEQUENCE [LARGE SCALE GENOMIC DNA]</scope>
    <source>
        <strain evidence="6 7">DSM 27696</strain>
    </source>
</reference>
<keyword evidence="7" id="KW-1185">Reference proteome</keyword>
<keyword evidence="2" id="KW-0238">DNA-binding</keyword>
<dbReference type="Proteomes" id="UP000252585">
    <property type="component" value="Unassembled WGS sequence"/>
</dbReference>
<dbReference type="Gene3D" id="3.30.450.20">
    <property type="entry name" value="PAS domain"/>
    <property type="match status" value="1"/>
</dbReference>
<protein>
    <submittedName>
        <fullName evidence="6">AraC family transcriptional regulator</fullName>
    </submittedName>
</protein>
<feature type="domain" description="HTH araC/xylS-type" evidence="5">
    <location>
        <begin position="679"/>
        <end position="776"/>
    </location>
</feature>
<dbReference type="PANTHER" id="PTHR43280:SF28">
    <property type="entry name" value="HTH-TYPE TRANSCRIPTIONAL ACTIVATOR RHAS"/>
    <property type="match status" value="1"/>
</dbReference>
<dbReference type="PROSITE" id="PS00041">
    <property type="entry name" value="HTH_ARAC_FAMILY_1"/>
    <property type="match status" value="1"/>
</dbReference>
<name>A0A368XZM1_9BACI</name>
<keyword evidence="3" id="KW-0804">Transcription</keyword>
<evidence type="ECO:0000259" key="5">
    <source>
        <dbReference type="PROSITE" id="PS01124"/>
    </source>
</evidence>
<dbReference type="InterPro" id="IPR018062">
    <property type="entry name" value="HTH_AraC-typ_CS"/>
</dbReference>
<feature type="transmembrane region" description="Helical" evidence="4">
    <location>
        <begin position="305"/>
        <end position="324"/>
    </location>
</feature>
<dbReference type="PROSITE" id="PS01124">
    <property type="entry name" value="HTH_ARAC_FAMILY_2"/>
    <property type="match status" value="1"/>
</dbReference>
<dbReference type="PANTHER" id="PTHR43280">
    <property type="entry name" value="ARAC-FAMILY TRANSCRIPTIONAL REGULATOR"/>
    <property type="match status" value="1"/>
</dbReference>
<keyword evidence="4" id="KW-0812">Transmembrane</keyword>
<dbReference type="InterPro" id="IPR018060">
    <property type="entry name" value="HTH_AraC"/>
</dbReference>
<evidence type="ECO:0000256" key="2">
    <source>
        <dbReference type="ARBA" id="ARBA00023125"/>
    </source>
</evidence>
<gene>
    <name evidence="6" type="ORF">DFR57_105192</name>
</gene>
<keyword evidence="1" id="KW-0805">Transcription regulation</keyword>
<keyword evidence="4" id="KW-1133">Transmembrane helix</keyword>
<dbReference type="EMBL" id="QPJJ01000005">
    <property type="protein sequence ID" value="RCW72007.1"/>
    <property type="molecule type" value="Genomic_DNA"/>
</dbReference>
<dbReference type="GO" id="GO:0003700">
    <property type="term" value="F:DNA-binding transcription factor activity"/>
    <property type="evidence" value="ECO:0007669"/>
    <property type="project" value="InterPro"/>
</dbReference>
<dbReference type="GO" id="GO:0043565">
    <property type="term" value="F:sequence-specific DNA binding"/>
    <property type="evidence" value="ECO:0007669"/>
    <property type="project" value="InterPro"/>
</dbReference>
<dbReference type="SUPFAM" id="SSF46689">
    <property type="entry name" value="Homeodomain-like"/>
    <property type="match status" value="2"/>
</dbReference>
<evidence type="ECO:0000313" key="6">
    <source>
        <dbReference type="EMBL" id="RCW72007.1"/>
    </source>
</evidence>
<keyword evidence="4" id="KW-0472">Membrane</keyword>
<dbReference type="RefSeq" id="WP_114352555.1">
    <property type="nucleotide sequence ID" value="NZ_QPJJ01000005.1"/>
</dbReference>
<comment type="caution">
    <text evidence="6">The sequence shown here is derived from an EMBL/GenBank/DDBJ whole genome shotgun (WGS) entry which is preliminary data.</text>
</comment>